<comment type="cofactor">
    <cofactor evidence="1">
        <name>pyruvate</name>
        <dbReference type="ChEBI" id="CHEBI:15361"/>
    </cofactor>
</comment>
<reference evidence="8 9" key="1">
    <citation type="submission" date="2017-04" db="EMBL/GenBank/DDBJ databases">
        <title>Novel microbial lineages endemic to geothermal iron-oxide mats fill important gaps in the evolutionary history of Archaea.</title>
        <authorList>
            <person name="Jay Z.J."/>
            <person name="Beam J.P."/>
            <person name="Dlakic M."/>
            <person name="Rusch D.B."/>
            <person name="Kozubal M.A."/>
            <person name="Inskeep W.P."/>
        </authorList>
    </citation>
    <scope>NUCLEOTIDE SEQUENCE [LARGE SCALE GENOMIC DNA]</scope>
    <source>
        <strain evidence="8">ECH_B_SAG-C16</strain>
    </source>
</reference>
<comment type="caution">
    <text evidence="8">The sequence shown here is derived from an EMBL/GenBank/DDBJ whole genome shotgun (WGS) entry which is preliminary data.</text>
</comment>
<dbReference type="InterPro" id="IPR016104">
    <property type="entry name" value="Pyr-dep_his/arg-deCO2ase"/>
</dbReference>
<dbReference type="Pfam" id="PF01862">
    <property type="entry name" value="PvlArgDC"/>
    <property type="match status" value="1"/>
</dbReference>
<evidence type="ECO:0000256" key="6">
    <source>
        <dbReference type="ARBA" id="ARBA00023317"/>
    </source>
</evidence>
<keyword evidence="4" id="KW-0210">Decarboxylase</keyword>
<accession>A0A2R6B8I2</accession>
<dbReference type="Gene3D" id="3.50.20.10">
    <property type="entry name" value="Pyruvoyl-Dependent Histidine Decarboxylase, subunit B"/>
    <property type="match status" value="1"/>
</dbReference>
<sequence length="207" mass="22204">MQVVKQKTIHGGFLPKYFFLTKGKAASSISPLNAFDEALMAAGITQCNLVSVSSILPPDAQEIEPVMLTPGTITFAVLARMDGGSRETIGAGVAYALCSSPAGVGYGLVAEAHGYKDERALTAELKYKLEQMAKVRGLTITKTKYVVESMEVPRGKDGCTIASLVYLPWDPNESLTRVYNDVSGSHLTPESKLDTNGQRTINQVNMG</sequence>
<evidence type="ECO:0000256" key="3">
    <source>
        <dbReference type="ARBA" id="ARBA00012426"/>
    </source>
</evidence>
<gene>
    <name evidence="8" type="ORF">B9Q09_03745</name>
</gene>
<evidence type="ECO:0000256" key="1">
    <source>
        <dbReference type="ARBA" id="ARBA00001928"/>
    </source>
</evidence>
<dbReference type="PANTHER" id="PTHR40438">
    <property type="entry name" value="PYRUVOYL-DEPENDENT ARGININE DECARBOXYLASE"/>
    <property type="match status" value="1"/>
</dbReference>
<dbReference type="SUPFAM" id="SSF56271">
    <property type="entry name" value="Pyruvoyl-dependent histidine and arginine decarboxylases"/>
    <property type="match status" value="1"/>
</dbReference>
<dbReference type="EMBL" id="NEXK01000073">
    <property type="protein sequence ID" value="PSN94882.1"/>
    <property type="molecule type" value="Genomic_DNA"/>
</dbReference>
<keyword evidence="6" id="KW-0670">Pyruvate</keyword>
<dbReference type="InterPro" id="IPR002724">
    <property type="entry name" value="Pyruvoyl-dep_arg_deCO2ase"/>
</dbReference>
<dbReference type="GO" id="GO:0008792">
    <property type="term" value="F:arginine decarboxylase activity"/>
    <property type="evidence" value="ECO:0007669"/>
    <property type="project" value="UniProtKB-EC"/>
</dbReference>
<dbReference type="SFLD" id="SFLDS00055">
    <property type="entry name" value="Pyruvoyl-Dependent_Histidine/A"/>
    <property type="match status" value="1"/>
</dbReference>
<dbReference type="AlphaFoldDB" id="A0A2R6B8I2"/>
<comment type="similarity">
    <text evidence="2">Belongs to the PdaD family.</text>
</comment>
<comment type="catalytic activity">
    <reaction evidence="7">
        <text>L-arginine + H(+) = agmatine + CO2</text>
        <dbReference type="Rhea" id="RHEA:17641"/>
        <dbReference type="ChEBI" id="CHEBI:15378"/>
        <dbReference type="ChEBI" id="CHEBI:16526"/>
        <dbReference type="ChEBI" id="CHEBI:32682"/>
        <dbReference type="ChEBI" id="CHEBI:58145"/>
        <dbReference type="EC" id="4.1.1.19"/>
    </reaction>
</comment>
<dbReference type="Gene3D" id="3.30.60.30">
    <property type="match status" value="1"/>
</dbReference>
<dbReference type="InterPro" id="IPR016105">
    <property type="entry name" value="Pyr-dep_his/arg-deCO2ase_sand"/>
</dbReference>
<organism evidence="8 9">
    <name type="scientific">Candidatus Marsarchaeota G2 archaeon ECH_B_SAG-C16</name>
    <dbReference type="NCBI Taxonomy" id="1978163"/>
    <lineage>
        <taxon>Archaea</taxon>
        <taxon>Candidatus Marsarchaeota</taxon>
        <taxon>Candidatus Marsarchaeota group 2</taxon>
    </lineage>
</organism>
<proteinExistence type="inferred from homology"/>
<protein>
    <recommendedName>
        <fullName evidence="3">arginine decarboxylase</fullName>
        <ecNumber evidence="3">4.1.1.19</ecNumber>
    </recommendedName>
</protein>
<evidence type="ECO:0000313" key="8">
    <source>
        <dbReference type="EMBL" id="PSN94882.1"/>
    </source>
</evidence>
<evidence type="ECO:0000313" key="9">
    <source>
        <dbReference type="Proteomes" id="UP000240681"/>
    </source>
</evidence>
<dbReference type="SFLD" id="SFLDG01170">
    <property type="entry name" value="Pyruvoyl-dependent_arginine_de"/>
    <property type="match status" value="1"/>
</dbReference>
<keyword evidence="5" id="KW-0456">Lyase</keyword>
<dbReference type="PANTHER" id="PTHR40438:SF1">
    <property type="entry name" value="PYRUVOYL-DEPENDENT ARGININE DECARBOXYLASE"/>
    <property type="match status" value="1"/>
</dbReference>
<name>A0A2R6B8I2_9ARCH</name>
<evidence type="ECO:0000256" key="4">
    <source>
        <dbReference type="ARBA" id="ARBA00022793"/>
    </source>
</evidence>
<evidence type="ECO:0000256" key="5">
    <source>
        <dbReference type="ARBA" id="ARBA00023239"/>
    </source>
</evidence>
<dbReference type="Proteomes" id="UP000240681">
    <property type="component" value="Unassembled WGS sequence"/>
</dbReference>
<dbReference type="GO" id="GO:0006527">
    <property type="term" value="P:L-arginine catabolic process"/>
    <property type="evidence" value="ECO:0007669"/>
    <property type="project" value="InterPro"/>
</dbReference>
<dbReference type="EC" id="4.1.1.19" evidence="3"/>
<evidence type="ECO:0000256" key="2">
    <source>
        <dbReference type="ARBA" id="ARBA00007412"/>
    </source>
</evidence>
<evidence type="ECO:0000256" key="7">
    <source>
        <dbReference type="ARBA" id="ARBA00049309"/>
    </source>
</evidence>